<feature type="domain" description="HNH nuclease" evidence="2">
    <location>
        <begin position="466"/>
        <end position="518"/>
    </location>
</feature>
<feature type="compositionally biased region" description="Basic and acidic residues" evidence="1">
    <location>
        <begin position="297"/>
        <end position="318"/>
    </location>
</feature>
<evidence type="ECO:0000313" key="4">
    <source>
        <dbReference type="Proteomes" id="UP000229263"/>
    </source>
</evidence>
<dbReference type="Proteomes" id="UP000229263">
    <property type="component" value="Unassembled WGS sequence"/>
</dbReference>
<feature type="compositionally biased region" description="Acidic residues" evidence="1">
    <location>
        <begin position="319"/>
        <end position="334"/>
    </location>
</feature>
<dbReference type="EMBL" id="PGEY01000001">
    <property type="protein sequence ID" value="PJJ43994.1"/>
    <property type="molecule type" value="Genomic_DNA"/>
</dbReference>
<evidence type="ECO:0000256" key="1">
    <source>
        <dbReference type="SAM" id="MobiDB-lite"/>
    </source>
</evidence>
<sequence>MYALDSAQAISMTTETAKALQQLAEAFELIGAATAVLGAGNFPAGHAACYAKLIERIAQQTSRAQIRAAHALRRTGAHKLDQSSFQAIEEATEHPTMQNIEDAAGCTITGRTHFRNTRGMMRDWLDIPLGTASERLILADCLLGGVDEAGLPTPPWLPQLATEFNDPASDPRLVLAASKKLHSARKDLGEGEAGQAKKAQLERDSLTFMHAEPKSARKHISDLVAQVKAGKRSIKALLESIGIFKKGLRHGLIEYVLKALPSQAAYIEAFFASLDNPATVAGNREGLKDAEAQFTGEEARDWDDKQSMPDWAQDHAEGTESDDDDAQADTEAPEATDPIDATCAETANEHETTEHQQEPGTESAPWEDLKPERRRLIGFMALLMSDRTASPPDKQPGLATPQVSIILNYERMLAQSSDFAVTSSGIQLSPGEAGAALCHAGIYPVVLNGKSLPLDLGRTQRLYSKAQRRAIRAAYRGCSYPGCGMPAERCELDHLDAWEQGGRTDIKNAALSCVIHHTARHCGLFHAVKILQSRPMVLLSPELDPEQKLRINTYFMTPAEALEAEALADETTAQWRAGKLDAEIVAP</sequence>
<dbReference type="InterPro" id="IPR003615">
    <property type="entry name" value="HNH_nuc"/>
</dbReference>
<reference evidence="3 4" key="1">
    <citation type="submission" date="2017-11" db="EMBL/GenBank/DDBJ databases">
        <title>Sequencing the genomes of 1000 actinobacteria strains.</title>
        <authorList>
            <person name="Klenk H.-P."/>
        </authorList>
    </citation>
    <scope>NUCLEOTIDE SEQUENCE [LARGE SCALE GENOMIC DNA]</scope>
    <source>
        <strain evidence="3 4">DSM 12798</strain>
    </source>
</reference>
<evidence type="ECO:0000313" key="3">
    <source>
        <dbReference type="EMBL" id="PJJ43994.1"/>
    </source>
</evidence>
<comment type="caution">
    <text evidence="3">The sequence shown here is derived from an EMBL/GenBank/DDBJ whole genome shotgun (WGS) entry which is preliminary data.</text>
</comment>
<dbReference type="SMART" id="SM00507">
    <property type="entry name" value="HNHc"/>
    <property type="match status" value="1"/>
</dbReference>
<protein>
    <submittedName>
        <fullName evidence="3">Uncharacterized protein DUF222</fullName>
    </submittedName>
</protein>
<evidence type="ECO:0000259" key="2">
    <source>
        <dbReference type="SMART" id="SM00507"/>
    </source>
</evidence>
<accession>A0ABX4MWW2</accession>
<dbReference type="Gene3D" id="1.10.30.50">
    <property type="match status" value="1"/>
</dbReference>
<keyword evidence="4" id="KW-1185">Reference proteome</keyword>
<dbReference type="CDD" id="cd00085">
    <property type="entry name" value="HNHc"/>
    <property type="match status" value="1"/>
</dbReference>
<proteinExistence type="predicted"/>
<name>A0ABX4MWW2_9MICC</name>
<organism evidence="3 4">
    <name type="scientific">Glutamicibacter mysorens</name>
    <dbReference type="NCBI Taxonomy" id="257984"/>
    <lineage>
        <taxon>Bacteria</taxon>
        <taxon>Bacillati</taxon>
        <taxon>Actinomycetota</taxon>
        <taxon>Actinomycetes</taxon>
        <taxon>Micrococcales</taxon>
        <taxon>Micrococcaceae</taxon>
        <taxon>Glutamicibacter</taxon>
    </lineage>
</organism>
<feature type="region of interest" description="Disordered" evidence="1">
    <location>
        <begin position="297"/>
        <end position="370"/>
    </location>
</feature>
<gene>
    <name evidence="3" type="ORF">ATK23_1204</name>
</gene>
<feature type="compositionally biased region" description="Basic and acidic residues" evidence="1">
    <location>
        <begin position="347"/>
        <end position="357"/>
    </location>
</feature>